<dbReference type="SUPFAM" id="SSF52096">
    <property type="entry name" value="ClpP/crotonase"/>
    <property type="match status" value="1"/>
</dbReference>
<dbReference type="RefSeq" id="WP_278338969.1">
    <property type="nucleotide sequence ID" value="NZ_DBFCIT010000010.1"/>
</dbReference>
<dbReference type="InterPro" id="IPR029045">
    <property type="entry name" value="ClpP/crotonase-like_dom_sf"/>
</dbReference>
<proteinExistence type="predicted"/>
<protein>
    <submittedName>
        <fullName evidence="1">Serine protease</fullName>
    </submittedName>
</protein>
<keyword evidence="1" id="KW-0645">Protease</keyword>
<name>A0A1Q6FDA5_9BACT</name>
<dbReference type="EMBL" id="MNQH01000001">
    <property type="protein sequence ID" value="OKY96838.1"/>
    <property type="molecule type" value="Genomic_DNA"/>
</dbReference>
<accession>A0A1Q6FDA5</accession>
<organism evidence="1 2">
    <name type="scientific">Alistipes putredinis</name>
    <dbReference type="NCBI Taxonomy" id="28117"/>
    <lineage>
        <taxon>Bacteria</taxon>
        <taxon>Pseudomonadati</taxon>
        <taxon>Bacteroidota</taxon>
        <taxon>Bacteroidia</taxon>
        <taxon>Bacteroidales</taxon>
        <taxon>Rikenellaceae</taxon>
        <taxon>Alistipes</taxon>
    </lineage>
</organism>
<dbReference type="GO" id="GO:0008233">
    <property type="term" value="F:peptidase activity"/>
    <property type="evidence" value="ECO:0007669"/>
    <property type="project" value="UniProtKB-KW"/>
</dbReference>
<dbReference type="GO" id="GO:0006508">
    <property type="term" value="P:proteolysis"/>
    <property type="evidence" value="ECO:0007669"/>
    <property type="project" value="UniProtKB-KW"/>
</dbReference>
<dbReference type="PANTHER" id="PTHR35984">
    <property type="entry name" value="PERIPLASMIC SERINE PROTEASE"/>
    <property type="match status" value="1"/>
</dbReference>
<gene>
    <name evidence="1" type="ORF">BHV66_01960</name>
</gene>
<dbReference type="PANTHER" id="PTHR35984:SF1">
    <property type="entry name" value="PERIPLASMIC SERINE PROTEASE"/>
    <property type="match status" value="1"/>
</dbReference>
<sequence>MRADRLELYRHIEESRGSKLLVYITSTRQGLETQIANDILPKVSEHLDKIGDAEKISLYLYTNGGNTLTAWSLVNLIRSFCKNFEVIIPANCFSSGTLICLGANTLIMTKQAALGPIDPSINGPLNPMIPGINDPNAKVPVSVEFVNAYIEMAKKDFGIIDQRLMTDILLHLSEKIHPLTLGQVYKSKSQIQMLARKLMSWQSLGHVKEDAIIRFLCSESGSHDYSIRRQEAKDSLGLNIEKPTDELYSVIKQIYDDISRELELENPYNPAIMLSKTDTQAYSFRRGLIESIYNGTDVYVSEGELVKQMFAPAPGIAPQPNMSDNRFFEGWKHEN</sequence>
<dbReference type="InterPro" id="IPR002825">
    <property type="entry name" value="Pept_S49_ser-pept_pro"/>
</dbReference>
<dbReference type="Pfam" id="PF01972">
    <property type="entry name" value="SDH_protease"/>
    <property type="match status" value="1"/>
</dbReference>
<reference evidence="1 2" key="1">
    <citation type="journal article" date="2016" name="Nat. Biotechnol.">
        <title>Measurement of bacterial replication rates in microbial communities.</title>
        <authorList>
            <person name="Brown C.T."/>
            <person name="Olm M.R."/>
            <person name="Thomas B.C."/>
            <person name="Banfield J.F."/>
        </authorList>
    </citation>
    <scope>NUCLEOTIDE SEQUENCE [LARGE SCALE GENOMIC DNA]</scope>
    <source>
        <strain evidence="1">CAG:67_53_122</strain>
    </source>
</reference>
<dbReference type="GO" id="GO:0016020">
    <property type="term" value="C:membrane"/>
    <property type="evidence" value="ECO:0007669"/>
    <property type="project" value="InterPro"/>
</dbReference>
<evidence type="ECO:0000313" key="1">
    <source>
        <dbReference type="EMBL" id="OKY96838.1"/>
    </source>
</evidence>
<dbReference type="Proteomes" id="UP000187417">
    <property type="component" value="Unassembled WGS sequence"/>
</dbReference>
<dbReference type="AlphaFoldDB" id="A0A1Q6FDA5"/>
<dbReference type="Gene3D" id="3.90.226.10">
    <property type="entry name" value="2-enoyl-CoA Hydratase, Chain A, domain 1"/>
    <property type="match status" value="1"/>
</dbReference>
<comment type="caution">
    <text evidence="1">The sequence shown here is derived from an EMBL/GenBank/DDBJ whole genome shotgun (WGS) entry which is preliminary data.</text>
</comment>
<keyword evidence="1" id="KW-0378">Hydrolase</keyword>
<evidence type="ECO:0000313" key="2">
    <source>
        <dbReference type="Proteomes" id="UP000187417"/>
    </source>
</evidence>